<evidence type="ECO:0000313" key="8">
    <source>
        <dbReference type="Proteomes" id="UP000243459"/>
    </source>
</evidence>
<protein>
    <recommendedName>
        <fullName evidence="1">protein-serine/threonine phosphatase</fullName>
        <ecNumber evidence="1">3.1.3.16</ecNumber>
    </recommendedName>
</protein>
<evidence type="ECO:0000313" key="7">
    <source>
        <dbReference type="EMBL" id="ONK75543.1"/>
    </source>
</evidence>
<keyword evidence="2" id="KW-0378">Hydrolase</keyword>
<dbReference type="EC" id="3.1.3.16" evidence="1"/>
<evidence type="ECO:0000259" key="6">
    <source>
        <dbReference type="PROSITE" id="PS51746"/>
    </source>
</evidence>
<dbReference type="AlphaFoldDB" id="A0A5P1FCS1"/>
<gene>
    <name evidence="7" type="ORF">A4U43_C03F18000</name>
</gene>
<dbReference type="InterPro" id="IPR001932">
    <property type="entry name" value="PPM-type_phosphatase-like_dom"/>
</dbReference>
<accession>A0A5P1FCS1</accession>
<dbReference type="GO" id="GO:0004722">
    <property type="term" value="F:protein serine/threonine phosphatase activity"/>
    <property type="evidence" value="ECO:0007669"/>
    <property type="project" value="UniProtKB-EC"/>
</dbReference>
<comment type="catalytic activity">
    <reaction evidence="5">
        <text>O-phospho-L-threonyl-[protein] + H2O = L-threonyl-[protein] + phosphate</text>
        <dbReference type="Rhea" id="RHEA:47004"/>
        <dbReference type="Rhea" id="RHEA-COMP:11060"/>
        <dbReference type="Rhea" id="RHEA-COMP:11605"/>
        <dbReference type="ChEBI" id="CHEBI:15377"/>
        <dbReference type="ChEBI" id="CHEBI:30013"/>
        <dbReference type="ChEBI" id="CHEBI:43474"/>
        <dbReference type="ChEBI" id="CHEBI:61977"/>
        <dbReference type="EC" id="3.1.3.16"/>
    </reaction>
</comment>
<dbReference type="PROSITE" id="PS51746">
    <property type="entry name" value="PPM_2"/>
    <property type="match status" value="1"/>
</dbReference>
<reference evidence="8" key="1">
    <citation type="journal article" date="2017" name="Nat. Commun.">
        <title>The asparagus genome sheds light on the origin and evolution of a young Y chromosome.</title>
        <authorList>
            <person name="Harkess A."/>
            <person name="Zhou J."/>
            <person name="Xu C."/>
            <person name="Bowers J.E."/>
            <person name="Van der Hulst R."/>
            <person name="Ayyampalayam S."/>
            <person name="Mercati F."/>
            <person name="Riccardi P."/>
            <person name="McKain M.R."/>
            <person name="Kakrana A."/>
            <person name="Tang H."/>
            <person name="Ray J."/>
            <person name="Groenendijk J."/>
            <person name="Arikit S."/>
            <person name="Mathioni S.M."/>
            <person name="Nakano M."/>
            <person name="Shan H."/>
            <person name="Telgmann-Rauber A."/>
            <person name="Kanno A."/>
            <person name="Yue Z."/>
            <person name="Chen H."/>
            <person name="Li W."/>
            <person name="Chen Y."/>
            <person name="Xu X."/>
            <person name="Zhang Y."/>
            <person name="Luo S."/>
            <person name="Chen H."/>
            <person name="Gao J."/>
            <person name="Mao Z."/>
            <person name="Pires J.C."/>
            <person name="Luo M."/>
            <person name="Kudrna D."/>
            <person name="Wing R.A."/>
            <person name="Meyers B.C."/>
            <person name="Yi K."/>
            <person name="Kong H."/>
            <person name="Lavrijsen P."/>
            <person name="Sunseri F."/>
            <person name="Falavigna A."/>
            <person name="Ye Y."/>
            <person name="Leebens-Mack J.H."/>
            <person name="Chen G."/>
        </authorList>
    </citation>
    <scope>NUCLEOTIDE SEQUENCE [LARGE SCALE GENOMIC DNA]</scope>
    <source>
        <strain evidence="8">cv. DH0086</strain>
    </source>
</reference>
<dbReference type="InterPro" id="IPR015655">
    <property type="entry name" value="PP2C"/>
</dbReference>
<dbReference type="Proteomes" id="UP000243459">
    <property type="component" value="Chromosome 3"/>
</dbReference>
<comment type="catalytic activity">
    <reaction evidence="4">
        <text>O-phospho-L-seryl-[protein] + H2O = L-seryl-[protein] + phosphate</text>
        <dbReference type="Rhea" id="RHEA:20629"/>
        <dbReference type="Rhea" id="RHEA-COMP:9863"/>
        <dbReference type="Rhea" id="RHEA-COMP:11604"/>
        <dbReference type="ChEBI" id="CHEBI:15377"/>
        <dbReference type="ChEBI" id="CHEBI:29999"/>
        <dbReference type="ChEBI" id="CHEBI:43474"/>
        <dbReference type="ChEBI" id="CHEBI:83421"/>
        <dbReference type="EC" id="3.1.3.16"/>
    </reaction>
</comment>
<organism evidence="7 8">
    <name type="scientific">Asparagus officinalis</name>
    <name type="common">Garden asparagus</name>
    <dbReference type="NCBI Taxonomy" id="4686"/>
    <lineage>
        <taxon>Eukaryota</taxon>
        <taxon>Viridiplantae</taxon>
        <taxon>Streptophyta</taxon>
        <taxon>Embryophyta</taxon>
        <taxon>Tracheophyta</taxon>
        <taxon>Spermatophyta</taxon>
        <taxon>Magnoliopsida</taxon>
        <taxon>Liliopsida</taxon>
        <taxon>Asparagales</taxon>
        <taxon>Asparagaceae</taxon>
        <taxon>Asparagoideae</taxon>
        <taxon>Asparagus</taxon>
    </lineage>
</organism>
<keyword evidence="3" id="KW-0904">Protein phosphatase</keyword>
<name>A0A5P1FCS1_ASPOF</name>
<dbReference type="PANTHER" id="PTHR13832">
    <property type="entry name" value="PROTEIN PHOSPHATASE 2C"/>
    <property type="match status" value="1"/>
</dbReference>
<evidence type="ECO:0000256" key="5">
    <source>
        <dbReference type="ARBA" id="ARBA00048336"/>
    </source>
</evidence>
<evidence type="ECO:0000256" key="3">
    <source>
        <dbReference type="ARBA" id="ARBA00022912"/>
    </source>
</evidence>
<dbReference type="Gramene" id="ONK75543">
    <property type="protein sequence ID" value="ONK75543"/>
    <property type="gene ID" value="A4U43_C03F18000"/>
</dbReference>
<dbReference type="SUPFAM" id="SSF81606">
    <property type="entry name" value="PP2C-like"/>
    <property type="match status" value="1"/>
</dbReference>
<dbReference type="Gene3D" id="3.60.40.10">
    <property type="entry name" value="PPM-type phosphatase domain"/>
    <property type="match status" value="1"/>
</dbReference>
<keyword evidence="8" id="KW-1185">Reference proteome</keyword>
<sequence>MFTMFHPELALMGSCVLAVQTKGEDVYIMNVRDSQAVLGKKSEIKDLQRISEDGEGFRASSTLDAIQLTLDHSTGVEEEVRRIKREHPEDACAVMNDRVKGSLKVTRAFGAGFLKQVFILIFCMIPRTLISSY</sequence>
<dbReference type="PANTHER" id="PTHR13832:SF228">
    <property type="entry name" value="PROTEIN PHOSPHATASE 2C 23-RELATED"/>
    <property type="match status" value="1"/>
</dbReference>
<dbReference type="Pfam" id="PF00481">
    <property type="entry name" value="PP2C"/>
    <property type="match status" value="1"/>
</dbReference>
<dbReference type="InterPro" id="IPR036457">
    <property type="entry name" value="PPM-type-like_dom_sf"/>
</dbReference>
<evidence type="ECO:0000256" key="1">
    <source>
        <dbReference type="ARBA" id="ARBA00013081"/>
    </source>
</evidence>
<evidence type="ECO:0000256" key="2">
    <source>
        <dbReference type="ARBA" id="ARBA00022801"/>
    </source>
</evidence>
<feature type="domain" description="PPM-type phosphatase" evidence="6">
    <location>
        <begin position="1"/>
        <end position="133"/>
    </location>
</feature>
<dbReference type="EMBL" id="CM007383">
    <property type="protein sequence ID" value="ONK75543.1"/>
    <property type="molecule type" value="Genomic_DNA"/>
</dbReference>
<evidence type="ECO:0000256" key="4">
    <source>
        <dbReference type="ARBA" id="ARBA00047761"/>
    </source>
</evidence>
<proteinExistence type="predicted"/>